<dbReference type="Proteomes" id="UP001215151">
    <property type="component" value="Unassembled WGS sequence"/>
</dbReference>
<feature type="unsure residue" description="I or L" evidence="1">
    <location>
        <position position="78"/>
    </location>
</feature>
<name>A0AAD7THD8_9APHY</name>
<sequence>MLDTTSAFNVAPSFNAALLVDIPLSTPVMSKQQYHQRQRSKRRRNAARAKRALDVAHGACYSYIKQVARKWRARATPLDVDFEADVDDAPSPLRSALLPLAANAYIATNALQDDVVRRRTATKEQLVALGYEYVAWDGRTPRLLVDGEGLVIGVLAGRPSEAT</sequence>
<dbReference type="EMBL" id="JAPEVG010000558">
    <property type="protein sequence ID" value="KAJ8457467.1"/>
    <property type="molecule type" value="Genomic_DNA"/>
</dbReference>
<gene>
    <name evidence="1" type="ORF">ONZ51_g11518</name>
</gene>
<organism evidence="1 2">
    <name type="scientific">Trametes cubensis</name>
    <dbReference type="NCBI Taxonomy" id="1111947"/>
    <lineage>
        <taxon>Eukaryota</taxon>
        <taxon>Fungi</taxon>
        <taxon>Dikarya</taxon>
        <taxon>Basidiomycota</taxon>
        <taxon>Agaricomycotina</taxon>
        <taxon>Agaricomycetes</taxon>
        <taxon>Polyporales</taxon>
        <taxon>Polyporaceae</taxon>
        <taxon>Trametes</taxon>
    </lineage>
</organism>
<proteinExistence type="predicted"/>
<comment type="caution">
    <text evidence="1">The sequence shown here is derived from an EMBL/GenBank/DDBJ whole genome shotgun (WGS) entry which is preliminary data.</text>
</comment>
<dbReference type="AlphaFoldDB" id="A0AAD7THD8"/>
<accession>A0AAD7THD8</accession>
<protein>
    <submittedName>
        <fullName evidence="1">Uncharacterized protein</fullName>
    </submittedName>
</protein>
<evidence type="ECO:0000313" key="2">
    <source>
        <dbReference type="Proteomes" id="UP001215151"/>
    </source>
</evidence>
<reference evidence="1" key="1">
    <citation type="submission" date="2022-11" db="EMBL/GenBank/DDBJ databases">
        <title>Genome Sequence of Cubamyces cubensis.</title>
        <authorList>
            <person name="Buettner E."/>
        </authorList>
    </citation>
    <scope>NUCLEOTIDE SEQUENCE</scope>
    <source>
        <strain evidence="1">MPL-01</strain>
    </source>
</reference>
<keyword evidence="2" id="KW-1185">Reference proteome</keyword>
<evidence type="ECO:0000313" key="1">
    <source>
        <dbReference type="EMBL" id="KAJ8457467.1"/>
    </source>
</evidence>